<sequence length="152" mass="16889">MSSLHQPHSTDEVLLREFVRCFVEDDPTSLLAMLSPDCEWTVMPTGERFDGLSEIAGLMDKVQQARTHSSEARLEIRDAFVGDGHLCIEFLHRGVIAAGFGGGASDVASGTIFEIDFCATALLRDGKIVRVREYFDHMQLTTPPGQRPRFFS</sequence>
<keyword evidence="2" id="KW-0413">Isomerase</keyword>
<dbReference type="Proteomes" id="UP000566324">
    <property type="component" value="Unassembled WGS sequence"/>
</dbReference>
<evidence type="ECO:0000313" key="2">
    <source>
        <dbReference type="EMBL" id="MBB4633378.1"/>
    </source>
</evidence>
<feature type="domain" description="SnoaL-like" evidence="1">
    <location>
        <begin position="16"/>
        <end position="131"/>
    </location>
</feature>
<organism evidence="2 3">
    <name type="scientific">Sphingosinicella soli</name>
    <dbReference type="NCBI Taxonomy" id="333708"/>
    <lineage>
        <taxon>Bacteria</taxon>
        <taxon>Pseudomonadati</taxon>
        <taxon>Pseudomonadota</taxon>
        <taxon>Alphaproteobacteria</taxon>
        <taxon>Sphingomonadales</taxon>
        <taxon>Sphingosinicellaceae</taxon>
        <taxon>Sphingosinicella</taxon>
    </lineage>
</organism>
<dbReference type="InterPro" id="IPR032710">
    <property type="entry name" value="NTF2-like_dom_sf"/>
</dbReference>
<proteinExistence type="predicted"/>
<dbReference type="SUPFAM" id="SSF54427">
    <property type="entry name" value="NTF2-like"/>
    <property type="match status" value="1"/>
</dbReference>
<protein>
    <submittedName>
        <fullName evidence="2">Ketosteroid isomerase-like protein</fullName>
    </submittedName>
</protein>
<accession>A0A7W7B575</accession>
<reference evidence="2 3" key="1">
    <citation type="submission" date="2020-08" db="EMBL/GenBank/DDBJ databases">
        <title>Genomic Encyclopedia of Type Strains, Phase IV (KMG-IV): sequencing the most valuable type-strain genomes for metagenomic binning, comparative biology and taxonomic classification.</title>
        <authorList>
            <person name="Goeker M."/>
        </authorList>
    </citation>
    <scope>NUCLEOTIDE SEQUENCE [LARGE SCALE GENOMIC DNA]</scope>
    <source>
        <strain evidence="2 3">DSM 17328</strain>
    </source>
</reference>
<dbReference type="AlphaFoldDB" id="A0A7W7B575"/>
<dbReference type="EMBL" id="JACHNZ010000042">
    <property type="protein sequence ID" value="MBB4633378.1"/>
    <property type="molecule type" value="Genomic_DNA"/>
</dbReference>
<dbReference type="Gene3D" id="3.10.450.50">
    <property type="match status" value="1"/>
</dbReference>
<name>A0A7W7B575_9SPHN</name>
<comment type="caution">
    <text evidence="2">The sequence shown here is derived from an EMBL/GenBank/DDBJ whole genome shotgun (WGS) entry which is preliminary data.</text>
</comment>
<gene>
    <name evidence="2" type="ORF">GGQ98_003016</name>
</gene>
<evidence type="ECO:0000259" key="1">
    <source>
        <dbReference type="Pfam" id="PF12680"/>
    </source>
</evidence>
<keyword evidence="3" id="KW-1185">Reference proteome</keyword>
<evidence type="ECO:0000313" key="3">
    <source>
        <dbReference type="Proteomes" id="UP000566324"/>
    </source>
</evidence>
<dbReference type="GO" id="GO:0016853">
    <property type="term" value="F:isomerase activity"/>
    <property type="evidence" value="ECO:0007669"/>
    <property type="project" value="UniProtKB-KW"/>
</dbReference>
<dbReference type="Pfam" id="PF12680">
    <property type="entry name" value="SnoaL_2"/>
    <property type="match status" value="1"/>
</dbReference>
<dbReference type="InterPro" id="IPR037401">
    <property type="entry name" value="SnoaL-like"/>
</dbReference>
<dbReference type="RefSeq" id="WP_184070937.1">
    <property type="nucleotide sequence ID" value="NZ_JACHNZ010000042.1"/>
</dbReference>